<feature type="domain" description="Mab-21-like HhH/H2TH-like" evidence="13">
    <location>
        <begin position="79"/>
        <end position="168"/>
    </location>
</feature>
<keyword evidence="4" id="KW-0808">Transferase</keyword>
<evidence type="ECO:0000256" key="6">
    <source>
        <dbReference type="ARBA" id="ARBA00022723"/>
    </source>
</evidence>
<comment type="cofactor">
    <cofactor evidence="2">
        <name>Mg(2+)</name>
        <dbReference type="ChEBI" id="CHEBI:18420"/>
    </cofactor>
</comment>
<keyword evidence="8" id="KW-0067">ATP-binding</keyword>
<dbReference type="GO" id="GO:0046872">
    <property type="term" value="F:metal ion binding"/>
    <property type="evidence" value="ECO:0007669"/>
    <property type="project" value="UniProtKB-KW"/>
</dbReference>
<dbReference type="Pfam" id="PF03281">
    <property type="entry name" value="Mab-21"/>
    <property type="match status" value="1"/>
</dbReference>
<comment type="caution">
    <text evidence="14">The sequence shown here is derived from an EMBL/GenBank/DDBJ whole genome shotgun (WGS) entry which is preliminary data.</text>
</comment>
<keyword evidence="6" id="KW-0479">Metal-binding</keyword>
<dbReference type="GO" id="GO:0016779">
    <property type="term" value="F:nucleotidyltransferase activity"/>
    <property type="evidence" value="ECO:0007669"/>
    <property type="project" value="UniProtKB-KW"/>
</dbReference>
<keyword evidence="7" id="KW-0547">Nucleotide-binding</keyword>
<evidence type="ECO:0008006" key="16">
    <source>
        <dbReference type="Google" id="ProtNLM"/>
    </source>
</evidence>
<reference evidence="14" key="1">
    <citation type="journal article" date="2023" name="IScience">
        <title>Live-bearing cockroach genome reveals convergent evolutionary mechanisms linked to viviparity in insects and beyond.</title>
        <authorList>
            <person name="Fouks B."/>
            <person name="Harrison M.C."/>
            <person name="Mikhailova A.A."/>
            <person name="Marchal E."/>
            <person name="English S."/>
            <person name="Carruthers M."/>
            <person name="Jennings E.C."/>
            <person name="Chiamaka E.L."/>
            <person name="Frigard R.A."/>
            <person name="Pippel M."/>
            <person name="Attardo G.M."/>
            <person name="Benoit J.B."/>
            <person name="Bornberg-Bauer E."/>
            <person name="Tobe S.S."/>
        </authorList>
    </citation>
    <scope>NUCLEOTIDE SEQUENCE</scope>
    <source>
        <strain evidence="14">Stay&amp;Tobe</strain>
    </source>
</reference>
<evidence type="ECO:0000256" key="11">
    <source>
        <dbReference type="ARBA" id="ARBA00023211"/>
    </source>
</evidence>
<dbReference type="SMART" id="SM01265">
    <property type="entry name" value="Mab-21"/>
    <property type="match status" value="1"/>
</dbReference>
<dbReference type="Gene3D" id="1.10.1410.40">
    <property type="match status" value="1"/>
</dbReference>
<accession>A0AAD7Z6Q4</accession>
<dbReference type="Pfam" id="PF20266">
    <property type="entry name" value="Mab-21_C"/>
    <property type="match status" value="1"/>
</dbReference>
<dbReference type="EMBL" id="JASPKZ010010262">
    <property type="protein sequence ID" value="KAJ9574777.1"/>
    <property type="molecule type" value="Genomic_DNA"/>
</dbReference>
<sequence>MPDHVQVDVDFVPVIEFSHPQWPPKHVRKLPDSLTAKKTKWFIVPKPKKKQNGDDNHTIWRLAFHEQEREMINDKGILKPVCRMLKKFRDEQNLNIASYYLKTLFLWEIDSNPNIEFWRGRQIDMFLHMLEKLAERLKNGSIPYYWDSRYNLLDGLDKQNKENLANRLINVIADIKRRIPEEPHIVAKYL</sequence>
<evidence type="ECO:0000256" key="3">
    <source>
        <dbReference type="ARBA" id="ARBA00008307"/>
    </source>
</evidence>
<evidence type="ECO:0000256" key="9">
    <source>
        <dbReference type="ARBA" id="ARBA00022842"/>
    </source>
</evidence>
<evidence type="ECO:0000256" key="8">
    <source>
        <dbReference type="ARBA" id="ARBA00022840"/>
    </source>
</evidence>
<keyword evidence="5" id="KW-0548">Nucleotidyltransferase</keyword>
<proteinExistence type="inferred from homology"/>
<evidence type="ECO:0000259" key="13">
    <source>
        <dbReference type="Pfam" id="PF20266"/>
    </source>
</evidence>
<keyword evidence="10" id="KW-0342">GTP-binding</keyword>
<evidence type="ECO:0000313" key="14">
    <source>
        <dbReference type="EMBL" id="KAJ9574777.1"/>
    </source>
</evidence>
<evidence type="ECO:0000313" key="15">
    <source>
        <dbReference type="Proteomes" id="UP001233999"/>
    </source>
</evidence>
<dbReference type="GO" id="GO:0005525">
    <property type="term" value="F:GTP binding"/>
    <property type="evidence" value="ECO:0007669"/>
    <property type="project" value="UniProtKB-KW"/>
</dbReference>
<reference evidence="14" key="2">
    <citation type="submission" date="2023-05" db="EMBL/GenBank/DDBJ databases">
        <authorList>
            <person name="Fouks B."/>
        </authorList>
    </citation>
    <scope>NUCLEOTIDE SEQUENCE</scope>
    <source>
        <strain evidence="14">Stay&amp;Tobe</strain>
        <tissue evidence="14">Testes</tissue>
    </source>
</reference>
<evidence type="ECO:0000259" key="12">
    <source>
        <dbReference type="Pfam" id="PF03281"/>
    </source>
</evidence>
<keyword evidence="11" id="KW-0464">Manganese</keyword>
<gene>
    <name evidence="14" type="ORF">L9F63_008041</name>
</gene>
<keyword evidence="15" id="KW-1185">Reference proteome</keyword>
<evidence type="ECO:0000256" key="7">
    <source>
        <dbReference type="ARBA" id="ARBA00022741"/>
    </source>
</evidence>
<dbReference type="InterPro" id="IPR046906">
    <property type="entry name" value="Mab-21_HhH/H2TH-like"/>
</dbReference>
<dbReference type="InterPro" id="IPR046903">
    <property type="entry name" value="Mab-21-like_nuc_Trfase"/>
</dbReference>
<evidence type="ECO:0000256" key="4">
    <source>
        <dbReference type="ARBA" id="ARBA00022679"/>
    </source>
</evidence>
<feature type="domain" description="Mab-21-like nucleotidyltransferase" evidence="12">
    <location>
        <begin position="5"/>
        <end position="73"/>
    </location>
</feature>
<evidence type="ECO:0000256" key="5">
    <source>
        <dbReference type="ARBA" id="ARBA00022695"/>
    </source>
</evidence>
<keyword evidence="9" id="KW-0460">Magnesium</keyword>
<organism evidence="14 15">
    <name type="scientific">Diploptera punctata</name>
    <name type="common">Pacific beetle cockroach</name>
    <dbReference type="NCBI Taxonomy" id="6984"/>
    <lineage>
        <taxon>Eukaryota</taxon>
        <taxon>Metazoa</taxon>
        <taxon>Ecdysozoa</taxon>
        <taxon>Arthropoda</taxon>
        <taxon>Hexapoda</taxon>
        <taxon>Insecta</taxon>
        <taxon>Pterygota</taxon>
        <taxon>Neoptera</taxon>
        <taxon>Polyneoptera</taxon>
        <taxon>Dictyoptera</taxon>
        <taxon>Blattodea</taxon>
        <taxon>Blaberoidea</taxon>
        <taxon>Blaberidae</taxon>
        <taxon>Diplopterinae</taxon>
        <taxon>Diploptera</taxon>
    </lineage>
</organism>
<comment type="cofactor">
    <cofactor evidence="1">
        <name>Mn(2+)</name>
        <dbReference type="ChEBI" id="CHEBI:29035"/>
    </cofactor>
</comment>
<feature type="non-terminal residue" evidence="14">
    <location>
        <position position="190"/>
    </location>
</feature>
<dbReference type="GO" id="GO:0005524">
    <property type="term" value="F:ATP binding"/>
    <property type="evidence" value="ECO:0007669"/>
    <property type="project" value="UniProtKB-KW"/>
</dbReference>
<evidence type="ECO:0000256" key="1">
    <source>
        <dbReference type="ARBA" id="ARBA00001936"/>
    </source>
</evidence>
<name>A0AAD7Z6Q4_DIPPU</name>
<protein>
    <recommendedName>
        <fullName evidence="16">Mab-21-like HhH/H2TH-like domain-containing protein</fullName>
    </recommendedName>
</protein>
<evidence type="ECO:0000256" key="10">
    <source>
        <dbReference type="ARBA" id="ARBA00023134"/>
    </source>
</evidence>
<dbReference type="Proteomes" id="UP001233999">
    <property type="component" value="Unassembled WGS sequence"/>
</dbReference>
<comment type="similarity">
    <text evidence="3">Belongs to the mab-21 family.</text>
</comment>
<dbReference type="AlphaFoldDB" id="A0AAD7Z6Q4"/>
<dbReference type="PANTHER" id="PTHR10656">
    <property type="entry name" value="CELL FATE DETERMINING PROTEIN MAB21-RELATED"/>
    <property type="match status" value="1"/>
</dbReference>
<dbReference type="InterPro" id="IPR024810">
    <property type="entry name" value="MAB21L/cGLR"/>
</dbReference>
<evidence type="ECO:0000256" key="2">
    <source>
        <dbReference type="ARBA" id="ARBA00001946"/>
    </source>
</evidence>
<dbReference type="PANTHER" id="PTHR10656:SF42">
    <property type="entry name" value="CYCLIC GMP-AMP SYNTHASE-LIKE PROTEIN-RELATED"/>
    <property type="match status" value="1"/>
</dbReference>